<dbReference type="Proteomes" id="UP000026915">
    <property type="component" value="Chromosome 10"/>
</dbReference>
<dbReference type="HOGENOM" id="CLU_2268690_0_0_1"/>
<accession>A0A061FKL3</accession>
<sequence>MYADMWLLSSRKNGHFFDWKKECHYGGLVSDFQNGWMVPVSMITMLVFKVLDECFMCSDSVFAADFVAIIAAGCSWSLIFMFGCVFQALSGLALSSCSVNVQV</sequence>
<keyword evidence="3" id="KW-1185">Reference proteome</keyword>
<evidence type="ECO:0000313" key="2">
    <source>
        <dbReference type="EMBL" id="EOY17870.1"/>
    </source>
</evidence>
<name>A0A061FKL3_THECC</name>
<reference evidence="2 3" key="1">
    <citation type="journal article" date="2013" name="Genome Biol.">
        <title>The genome sequence of the most widely cultivated cacao type and its use to identify candidate genes regulating pod color.</title>
        <authorList>
            <person name="Motamayor J.C."/>
            <person name="Mockaitis K."/>
            <person name="Schmutz J."/>
            <person name="Haiminen N."/>
            <person name="Iii D.L."/>
            <person name="Cornejo O."/>
            <person name="Findley S.D."/>
            <person name="Zheng P."/>
            <person name="Utro F."/>
            <person name="Royaert S."/>
            <person name="Saski C."/>
            <person name="Jenkins J."/>
            <person name="Podicheti R."/>
            <person name="Zhao M."/>
            <person name="Scheffler B.E."/>
            <person name="Stack J.C."/>
            <person name="Feltus F.A."/>
            <person name="Mustiga G.M."/>
            <person name="Amores F."/>
            <person name="Phillips W."/>
            <person name="Marelli J.P."/>
            <person name="May G.D."/>
            <person name="Shapiro H."/>
            <person name="Ma J."/>
            <person name="Bustamante C.D."/>
            <person name="Schnell R.J."/>
            <person name="Main D."/>
            <person name="Gilbert D."/>
            <person name="Parida L."/>
            <person name="Kuhn D.N."/>
        </authorList>
    </citation>
    <scope>NUCLEOTIDE SEQUENCE [LARGE SCALE GENOMIC DNA]</scope>
    <source>
        <strain evidence="3">cv. Matina 1-6</strain>
    </source>
</reference>
<dbReference type="AlphaFoldDB" id="A0A061FKL3"/>
<evidence type="ECO:0000313" key="3">
    <source>
        <dbReference type="Proteomes" id="UP000026915"/>
    </source>
</evidence>
<keyword evidence="1" id="KW-0472">Membrane</keyword>
<dbReference type="InParanoid" id="A0A061FKL3"/>
<feature type="transmembrane region" description="Helical" evidence="1">
    <location>
        <begin position="63"/>
        <end position="89"/>
    </location>
</feature>
<proteinExistence type="predicted"/>
<organism evidence="2 3">
    <name type="scientific">Theobroma cacao</name>
    <name type="common">Cacao</name>
    <name type="synonym">Cocoa</name>
    <dbReference type="NCBI Taxonomy" id="3641"/>
    <lineage>
        <taxon>Eukaryota</taxon>
        <taxon>Viridiplantae</taxon>
        <taxon>Streptophyta</taxon>
        <taxon>Embryophyta</taxon>
        <taxon>Tracheophyta</taxon>
        <taxon>Spermatophyta</taxon>
        <taxon>Magnoliopsida</taxon>
        <taxon>eudicotyledons</taxon>
        <taxon>Gunneridae</taxon>
        <taxon>Pentapetalae</taxon>
        <taxon>rosids</taxon>
        <taxon>malvids</taxon>
        <taxon>Malvales</taxon>
        <taxon>Malvaceae</taxon>
        <taxon>Byttnerioideae</taxon>
        <taxon>Theobroma</taxon>
    </lineage>
</organism>
<gene>
    <name evidence="2" type="ORF">TCM_042574</name>
</gene>
<dbReference type="EMBL" id="CM001888">
    <property type="protein sequence ID" value="EOY17870.1"/>
    <property type="molecule type" value="Genomic_DNA"/>
</dbReference>
<evidence type="ECO:0000256" key="1">
    <source>
        <dbReference type="SAM" id="Phobius"/>
    </source>
</evidence>
<protein>
    <submittedName>
        <fullName evidence="2">Uncharacterized protein</fullName>
    </submittedName>
</protein>
<keyword evidence="1" id="KW-0812">Transmembrane</keyword>
<keyword evidence="1" id="KW-1133">Transmembrane helix</keyword>
<dbReference type="Gramene" id="EOY17870">
    <property type="protein sequence ID" value="EOY17870"/>
    <property type="gene ID" value="TCM_042574"/>
</dbReference>